<reference evidence="3" key="1">
    <citation type="journal article" date="2021" name="Nat. Commun.">
        <title>Genetic determinants of endophytism in the Arabidopsis root mycobiome.</title>
        <authorList>
            <person name="Mesny F."/>
            <person name="Miyauchi S."/>
            <person name="Thiergart T."/>
            <person name="Pickel B."/>
            <person name="Atanasova L."/>
            <person name="Karlsson M."/>
            <person name="Huettel B."/>
            <person name="Barry K.W."/>
            <person name="Haridas S."/>
            <person name="Chen C."/>
            <person name="Bauer D."/>
            <person name="Andreopoulos W."/>
            <person name="Pangilinan J."/>
            <person name="LaButti K."/>
            <person name="Riley R."/>
            <person name="Lipzen A."/>
            <person name="Clum A."/>
            <person name="Drula E."/>
            <person name="Henrissat B."/>
            <person name="Kohler A."/>
            <person name="Grigoriev I.V."/>
            <person name="Martin F.M."/>
            <person name="Hacquard S."/>
        </authorList>
    </citation>
    <scope>NUCLEOTIDE SEQUENCE</scope>
    <source>
        <strain evidence="3">MPI-SDFR-AT-0120</strain>
    </source>
</reference>
<organism evidence="3 4">
    <name type="scientific">Paraphoma chrysanthemicola</name>
    <dbReference type="NCBI Taxonomy" id="798071"/>
    <lineage>
        <taxon>Eukaryota</taxon>
        <taxon>Fungi</taxon>
        <taxon>Dikarya</taxon>
        <taxon>Ascomycota</taxon>
        <taxon>Pezizomycotina</taxon>
        <taxon>Dothideomycetes</taxon>
        <taxon>Pleosporomycetidae</taxon>
        <taxon>Pleosporales</taxon>
        <taxon>Pleosporineae</taxon>
        <taxon>Phaeosphaeriaceae</taxon>
        <taxon>Paraphoma</taxon>
    </lineage>
</organism>
<feature type="transmembrane region" description="Helical" evidence="2">
    <location>
        <begin position="130"/>
        <end position="154"/>
    </location>
</feature>
<feature type="region of interest" description="Disordered" evidence="1">
    <location>
        <begin position="28"/>
        <end position="52"/>
    </location>
</feature>
<keyword evidence="2" id="KW-1133">Transmembrane helix</keyword>
<sequence>MTTNDLHTSPPRRPSFFPARNPFRFRRPRSTRTVDSRRTINSTENAETHKSEEVLDSPETWIPVKLPREILVLYLEREIVEWFRDRDLGDPGPKEPPKPWYCGYYKGVRFDKVIRHYYVRMRENWRSNPYGIGALLYLSMLVSYCLFVVGNVLAGVLEGRKQREEQAGNGGLPILKGVLAAMPVTWMLPIFLFPPLIANVNQQFEAHGYYNIDWSATVNDKVKRK</sequence>
<evidence type="ECO:0000256" key="2">
    <source>
        <dbReference type="SAM" id="Phobius"/>
    </source>
</evidence>
<proteinExistence type="predicted"/>
<gene>
    <name evidence="3" type="ORF">FB567DRAFT_596394</name>
</gene>
<accession>A0A8K0VU29</accession>
<dbReference type="Proteomes" id="UP000813461">
    <property type="component" value="Unassembled WGS sequence"/>
</dbReference>
<feature type="transmembrane region" description="Helical" evidence="2">
    <location>
        <begin position="174"/>
        <end position="193"/>
    </location>
</feature>
<evidence type="ECO:0000313" key="3">
    <source>
        <dbReference type="EMBL" id="KAH7077213.1"/>
    </source>
</evidence>
<keyword evidence="2" id="KW-0812">Transmembrane</keyword>
<name>A0A8K0VU29_9PLEO</name>
<dbReference type="OrthoDB" id="3762724at2759"/>
<evidence type="ECO:0000313" key="4">
    <source>
        <dbReference type="Proteomes" id="UP000813461"/>
    </source>
</evidence>
<keyword evidence="4" id="KW-1185">Reference proteome</keyword>
<protein>
    <submittedName>
        <fullName evidence="3">Uncharacterized protein</fullName>
    </submittedName>
</protein>
<dbReference type="EMBL" id="JAGMVJ010000018">
    <property type="protein sequence ID" value="KAH7077213.1"/>
    <property type="molecule type" value="Genomic_DNA"/>
</dbReference>
<dbReference type="AlphaFoldDB" id="A0A8K0VU29"/>
<evidence type="ECO:0000256" key="1">
    <source>
        <dbReference type="SAM" id="MobiDB-lite"/>
    </source>
</evidence>
<comment type="caution">
    <text evidence="3">The sequence shown here is derived from an EMBL/GenBank/DDBJ whole genome shotgun (WGS) entry which is preliminary data.</text>
</comment>
<feature type="region of interest" description="Disordered" evidence="1">
    <location>
        <begin position="1"/>
        <end position="20"/>
    </location>
</feature>
<keyword evidence="2" id="KW-0472">Membrane</keyword>